<name>A5DXG9_LODEL</name>
<sequence>MFNCIKSISRSKSATRKLGRITHLSTKISSQKLNTTSCCCQCSPISTAGLIQWVSEPASSSSTNTLLHSQAGGYRKLSHNETKHLSNLDDLILRNEFNTMLSKPEKFDALSVAHIIWKVKLKLFHHSLDTTLLHVIESCPVCLKRGSDVFTKQYEALVFLQQLADKFLASQSEQDLRLLEGDLNILYTNYVWMYYHLNNLEKVVEAFSMIKTEKDEQTIAYFLNSFIVNFEFETFKKAFQNLVIESDANLSADLFHFIVTRLSENKCLFEIIFHCYQVWTNSPKCETPKPELVCIILRKFYQYGTFNEINSFRRSIRKKYAGNNLIQSIIHQHEIINREYLSFKKNLTEKDYDIIESLVPENAEERKQVGLSWASFMAHYSNLDNLNYIIRVFKNDDDKGLAPDLLEVLLKYHQNTDRFVPLLHLIENVSKTIPFKEDYLATITSSFAYCYSRFLPAFVDRLNSWLGNSNAFQIHRTLSPFFPFHLKQELNPLQYRGWSQFVYFPDLSPEQEQKIQSEVRFRIDRGIPALLDQGVQPDFKLILDVFRVADLEDRICLKKALQRTRQYNWKHQKTMELISLKHPSLTQELLQRYFKANKDQLNDSHKFMFISLLLRYELYEEAQYLLNSIDTFHLIDKNKMLKLNHDLSICLGMSDFEKMLSVLRNFAPEEVSLSPYLLQECIKIENRLSIKLRKGLSKEQVKSTFNDSSEKQLATRCLLEIRDLVAKIDMFLKRDEEEVPVLIERTIAALDQWKKHSANITVNTM</sequence>
<dbReference type="InParanoid" id="A5DXG9"/>
<dbReference type="AlphaFoldDB" id="A5DXG9"/>
<evidence type="ECO:0000313" key="1">
    <source>
        <dbReference type="EMBL" id="EDK43877.1"/>
    </source>
</evidence>
<evidence type="ECO:0008006" key="3">
    <source>
        <dbReference type="Google" id="ProtNLM"/>
    </source>
</evidence>
<reference evidence="1 2" key="1">
    <citation type="journal article" date="2009" name="Nature">
        <title>Evolution of pathogenicity and sexual reproduction in eight Candida genomes.</title>
        <authorList>
            <person name="Butler G."/>
            <person name="Rasmussen M.D."/>
            <person name="Lin M.F."/>
            <person name="Santos M.A."/>
            <person name="Sakthikumar S."/>
            <person name="Munro C.A."/>
            <person name="Rheinbay E."/>
            <person name="Grabherr M."/>
            <person name="Forche A."/>
            <person name="Reedy J.L."/>
            <person name="Agrafioti I."/>
            <person name="Arnaud M.B."/>
            <person name="Bates S."/>
            <person name="Brown A.J."/>
            <person name="Brunke S."/>
            <person name="Costanzo M.C."/>
            <person name="Fitzpatrick D.A."/>
            <person name="de Groot P.W."/>
            <person name="Harris D."/>
            <person name="Hoyer L.L."/>
            <person name="Hube B."/>
            <person name="Klis F.M."/>
            <person name="Kodira C."/>
            <person name="Lennard N."/>
            <person name="Logue M.E."/>
            <person name="Martin R."/>
            <person name="Neiman A.M."/>
            <person name="Nikolaou E."/>
            <person name="Quail M.A."/>
            <person name="Quinn J."/>
            <person name="Santos M.C."/>
            <person name="Schmitzberger F.F."/>
            <person name="Sherlock G."/>
            <person name="Shah P."/>
            <person name="Silverstein K.A."/>
            <person name="Skrzypek M.S."/>
            <person name="Soll D."/>
            <person name="Staggs R."/>
            <person name="Stansfield I."/>
            <person name="Stumpf M.P."/>
            <person name="Sudbery P.E."/>
            <person name="Srikantha T."/>
            <person name="Zeng Q."/>
            <person name="Berman J."/>
            <person name="Berriman M."/>
            <person name="Heitman J."/>
            <person name="Gow N.A."/>
            <person name="Lorenz M.C."/>
            <person name="Birren B.W."/>
            <person name="Kellis M."/>
            <person name="Cuomo C.A."/>
        </authorList>
    </citation>
    <scope>NUCLEOTIDE SEQUENCE [LARGE SCALE GENOMIC DNA]</scope>
    <source>
        <strain evidence="2">ATCC 11503 / BCRC 21390 / CBS 2605 / JCM 1781 / NBRC 1676 / NRRL YB-4239</strain>
    </source>
</reference>
<dbReference type="OrthoDB" id="4015271at2759"/>
<dbReference type="HOGENOM" id="CLU_364874_0_0_1"/>
<dbReference type="OMA" id="PYYNFIN"/>
<gene>
    <name evidence="1" type="ORF">LELG_02056</name>
</gene>
<dbReference type="STRING" id="379508.A5DXG9"/>
<dbReference type="eggNOG" id="ENOG502RAAP">
    <property type="taxonomic scope" value="Eukaryota"/>
</dbReference>
<accession>A5DXG9</accession>
<organism evidence="1 2">
    <name type="scientific">Lodderomyces elongisporus (strain ATCC 11503 / CBS 2605 / JCM 1781 / NBRC 1676 / NRRL YB-4239)</name>
    <name type="common">Yeast</name>
    <name type="synonym">Saccharomyces elongisporus</name>
    <dbReference type="NCBI Taxonomy" id="379508"/>
    <lineage>
        <taxon>Eukaryota</taxon>
        <taxon>Fungi</taxon>
        <taxon>Dikarya</taxon>
        <taxon>Ascomycota</taxon>
        <taxon>Saccharomycotina</taxon>
        <taxon>Pichiomycetes</taxon>
        <taxon>Debaryomycetaceae</taxon>
        <taxon>Candida/Lodderomyces clade</taxon>
        <taxon>Lodderomyces</taxon>
    </lineage>
</organism>
<dbReference type="VEuPathDB" id="FungiDB:LELG_02056"/>
<keyword evidence="2" id="KW-1185">Reference proteome</keyword>
<evidence type="ECO:0000313" key="2">
    <source>
        <dbReference type="Proteomes" id="UP000001996"/>
    </source>
</evidence>
<dbReference type="EMBL" id="CH981525">
    <property type="protein sequence ID" value="EDK43877.1"/>
    <property type="molecule type" value="Genomic_DNA"/>
</dbReference>
<proteinExistence type="predicted"/>
<protein>
    <recommendedName>
        <fullName evidence="3">Mitochondrial group I intron splicing factor CCM1</fullName>
    </recommendedName>
</protein>
<dbReference type="GeneID" id="5234470"/>
<dbReference type="KEGG" id="lel:PVL30_002031"/>
<dbReference type="Proteomes" id="UP000001996">
    <property type="component" value="Unassembled WGS sequence"/>
</dbReference>